<protein>
    <submittedName>
        <fullName evidence="1">Uncharacterized protein</fullName>
    </submittedName>
</protein>
<dbReference type="AlphaFoldDB" id="A0A1F6G9C2"/>
<reference evidence="1 2" key="1">
    <citation type="journal article" date="2016" name="Nat. Commun.">
        <title>Thousands of microbial genomes shed light on interconnected biogeochemical processes in an aquifer system.</title>
        <authorList>
            <person name="Anantharaman K."/>
            <person name="Brown C.T."/>
            <person name="Hug L.A."/>
            <person name="Sharon I."/>
            <person name="Castelle C.J."/>
            <person name="Probst A.J."/>
            <person name="Thomas B.C."/>
            <person name="Singh A."/>
            <person name="Wilkins M.J."/>
            <person name="Karaoz U."/>
            <person name="Brodie E.L."/>
            <person name="Williams K.H."/>
            <person name="Hubbard S.S."/>
            <person name="Banfield J.F."/>
        </authorList>
    </citation>
    <scope>NUCLEOTIDE SEQUENCE [LARGE SCALE GENOMIC DNA]</scope>
</reference>
<dbReference type="Proteomes" id="UP000178449">
    <property type="component" value="Unassembled WGS sequence"/>
</dbReference>
<accession>A0A1F6G9C2</accession>
<sequence>MGKEMALAQSISIYLPALLGEQVCSFHFEFDLARIESIWQDLKRGGQAETCRLWLFAGINPDQADLLRDYLDAPEQAGAAQALMGELLPFLGRPSSQIGRFEMLF</sequence>
<gene>
    <name evidence="1" type="ORF">A2527_05820</name>
</gene>
<evidence type="ECO:0000313" key="1">
    <source>
        <dbReference type="EMBL" id="OGG94714.1"/>
    </source>
</evidence>
<evidence type="ECO:0000313" key="2">
    <source>
        <dbReference type="Proteomes" id="UP000178449"/>
    </source>
</evidence>
<dbReference type="EMBL" id="MFNE01000035">
    <property type="protein sequence ID" value="OGG94714.1"/>
    <property type="molecule type" value="Genomic_DNA"/>
</dbReference>
<proteinExistence type="predicted"/>
<organism evidence="1 2">
    <name type="scientific">Candidatus Lambdaproteobacteria bacterium RIFOXYD2_FULL_50_16</name>
    <dbReference type="NCBI Taxonomy" id="1817772"/>
    <lineage>
        <taxon>Bacteria</taxon>
        <taxon>Pseudomonadati</taxon>
        <taxon>Pseudomonadota</taxon>
        <taxon>Candidatus Lambdaproteobacteria</taxon>
    </lineage>
</organism>
<comment type="caution">
    <text evidence="1">The sequence shown here is derived from an EMBL/GenBank/DDBJ whole genome shotgun (WGS) entry which is preliminary data.</text>
</comment>
<name>A0A1F6G9C2_9PROT</name>